<organism evidence="1 2">
    <name type="scientific">Fusarium oxysporum f. sp. narcissi</name>
    <dbReference type="NCBI Taxonomy" id="451672"/>
    <lineage>
        <taxon>Eukaryota</taxon>
        <taxon>Fungi</taxon>
        <taxon>Dikarya</taxon>
        <taxon>Ascomycota</taxon>
        <taxon>Pezizomycotina</taxon>
        <taxon>Sordariomycetes</taxon>
        <taxon>Hypocreomycetidae</taxon>
        <taxon>Hypocreales</taxon>
        <taxon>Nectriaceae</taxon>
        <taxon>Fusarium</taxon>
        <taxon>Fusarium oxysporum species complex</taxon>
    </lineage>
</organism>
<evidence type="ECO:0000313" key="2">
    <source>
        <dbReference type="Proteomes" id="UP000290540"/>
    </source>
</evidence>
<dbReference type="EMBL" id="MQTW01002111">
    <property type="protein sequence ID" value="RYC77547.1"/>
    <property type="molecule type" value="Genomic_DNA"/>
</dbReference>
<sequence length="89" mass="9438">MECSIKETRWQTNHVFIPNKVTGAEVQNRPVANVISLNDVTEVRKSRGASIGLFTGLASNNVSNEAAAAKETITHGAPSLGDQLPAGFC</sequence>
<gene>
    <name evidence="1" type="ORF">BFJ63_vAg19579</name>
</gene>
<evidence type="ECO:0000313" key="1">
    <source>
        <dbReference type="EMBL" id="RYC77547.1"/>
    </source>
</evidence>
<reference evidence="1 2" key="1">
    <citation type="submission" date="2016-12" db="EMBL/GenBank/DDBJ databases">
        <title>Draft genome sequence of Fusarium oxysporum causing rot on Narcissus.</title>
        <authorList>
            <person name="Armitage A.D."/>
            <person name="Taylor A."/>
            <person name="Clarkson J.P."/>
            <person name="Harrison R.J."/>
            <person name="Jackson A.C."/>
        </authorList>
    </citation>
    <scope>NUCLEOTIDE SEQUENCE [LARGE SCALE GENOMIC DNA]</scope>
    <source>
        <strain evidence="1 2">N139</strain>
    </source>
</reference>
<dbReference type="AlphaFoldDB" id="A0A4Q2V1A0"/>
<proteinExistence type="predicted"/>
<protein>
    <submittedName>
        <fullName evidence="1">Uncharacterized protein</fullName>
    </submittedName>
</protein>
<name>A0A4Q2V1A0_FUSOX</name>
<accession>A0A4Q2V1A0</accession>
<comment type="caution">
    <text evidence="1">The sequence shown here is derived from an EMBL/GenBank/DDBJ whole genome shotgun (WGS) entry which is preliminary data.</text>
</comment>
<dbReference type="Proteomes" id="UP000290540">
    <property type="component" value="Unassembled WGS sequence"/>
</dbReference>